<reference evidence="2" key="1">
    <citation type="submission" date="2018-11" db="EMBL/GenBank/DDBJ databases">
        <authorList>
            <consortium name="Pathogen Informatics"/>
        </authorList>
    </citation>
    <scope>NUCLEOTIDE SEQUENCE</scope>
</reference>
<feature type="domain" description="Glycosyl-hydrolase family 116 catalytic region" evidence="1">
    <location>
        <begin position="1"/>
        <end position="117"/>
    </location>
</feature>
<dbReference type="InterPro" id="IPR006775">
    <property type="entry name" value="GH116_catalytic"/>
</dbReference>
<dbReference type="InterPro" id="IPR052566">
    <property type="entry name" value="Non-lysos_glucosylceramidase"/>
</dbReference>
<proteinExistence type="predicted"/>
<dbReference type="PANTHER" id="PTHR12654:SF0">
    <property type="entry name" value="NON-LYSOSOMAL GLUCOSYLCERAMIDASE"/>
    <property type="match status" value="1"/>
</dbReference>
<evidence type="ECO:0000313" key="2">
    <source>
        <dbReference type="EMBL" id="VEL21092.1"/>
    </source>
</evidence>
<dbReference type="InterPro" id="IPR008928">
    <property type="entry name" value="6-hairpin_glycosidase_sf"/>
</dbReference>
<evidence type="ECO:0000259" key="1">
    <source>
        <dbReference type="Pfam" id="PF04685"/>
    </source>
</evidence>
<accession>A0A448WV99</accession>
<sequence length="136" mass="16296">MYNTYDVHHYASWAFIILWPKLQLSLNLDCADLCVAEDSERTYFVFSGCNLSRSSRICMVHDSGDPEDEPWRRSNAYIMFPTDNWKDLNPKFVLQVWRDYKLTHDIEYLLYMMPIVIVRFRFFDNTIFICSLSIIQ</sequence>
<dbReference type="GO" id="GO:0005975">
    <property type="term" value="P:carbohydrate metabolic process"/>
    <property type="evidence" value="ECO:0007669"/>
    <property type="project" value="InterPro"/>
</dbReference>
<comment type="caution">
    <text evidence="2">The sequence shown here is derived from an EMBL/GenBank/DDBJ whole genome shotgun (WGS) entry which is preliminary data.</text>
</comment>
<name>A0A448WV99_9PLAT</name>
<dbReference type="Pfam" id="PF04685">
    <property type="entry name" value="DUF608"/>
    <property type="match status" value="1"/>
</dbReference>
<dbReference type="Proteomes" id="UP000784294">
    <property type="component" value="Unassembled WGS sequence"/>
</dbReference>
<evidence type="ECO:0000313" key="3">
    <source>
        <dbReference type="Proteomes" id="UP000784294"/>
    </source>
</evidence>
<dbReference type="AlphaFoldDB" id="A0A448WV99"/>
<dbReference type="GO" id="GO:0008422">
    <property type="term" value="F:beta-glucosidase activity"/>
    <property type="evidence" value="ECO:0007669"/>
    <property type="project" value="TreeGrafter"/>
</dbReference>
<protein>
    <recommendedName>
        <fullName evidence="1">Glycosyl-hydrolase family 116 catalytic region domain-containing protein</fullName>
    </recommendedName>
</protein>
<organism evidence="2 3">
    <name type="scientific">Protopolystoma xenopodis</name>
    <dbReference type="NCBI Taxonomy" id="117903"/>
    <lineage>
        <taxon>Eukaryota</taxon>
        <taxon>Metazoa</taxon>
        <taxon>Spiralia</taxon>
        <taxon>Lophotrochozoa</taxon>
        <taxon>Platyhelminthes</taxon>
        <taxon>Monogenea</taxon>
        <taxon>Polyopisthocotylea</taxon>
        <taxon>Polystomatidea</taxon>
        <taxon>Polystomatidae</taxon>
        <taxon>Protopolystoma</taxon>
    </lineage>
</organism>
<dbReference type="PANTHER" id="PTHR12654">
    <property type="entry name" value="BILE ACID BETA-GLUCOSIDASE-RELATED"/>
    <property type="match status" value="1"/>
</dbReference>
<keyword evidence="3" id="KW-1185">Reference proteome</keyword>
<dbReference type="SUPFAM" id="SSF48208">
    <property type="entry name" value="Six-hairpin glycosidases"/>
    <property type="match status" value="1"/>
</dbReference>
<gene>
    <name evidence="2" type="ORF">PXEA_LOCUS14532</name>
</gene>
<dbReference type="OrthoDB" id="730489at2759"/>
<dbReference type="EMBL" id="CAAALY010049516">
    <property type="protein sequence ID" value="VEL21092.1"/>
    <property type="molecule type" value="Genomic_DNA"/>
</dbReference>